<dbReference type="PROSITE" id="PS00101">
    <property type="entry name" value="HEXAPEP_TRANSFERASES"/>
    <property type="match status" value="1"/>
</dbReference>
<dbReference type="PANTHER" id="PTHR43179">
    <property type="entry name" value="RHAMNOSYLTRANSFERASE WBBL"/>
    <property type="match status" value="1"/>
</dbReference>
<dbReference type="Pfam" id="PF00535">
    <property type="entry name" value="Glycos_transf_2"/>
    <property type="match status" value="1"/>
</dbReference>
<dbReference type="Proteomes" id="UP000004662">
    <property type="component" value="Plasmid pFW10101"/>
</dbReference>
<evidence type="ECO:0000256" key="2">
    <source>
        <dbReference type="ARBA" id="ARBA00022737"/>
    </source>
</evidence>
<reference evidence="7" key="1">
    <citation type="journal article" date="2015" name="Genome Announc.">
        <title>High-Quality Draft Genome Sequence of Desulfovibrio carbinoliphilus FW-101-2B, an Organic Acid-Oxidizing Sulfate-Reducing Bacterium Isolated from Uranium(VI)-Contaminated Groundwater.</title>
        <authorList>
            <person name="Ramsay B.D."/>
            <person name="Hwang C."/>
            <person name="Woo H.L."/>
            <person name="Carroll S.L."/>
            <person name="Lucas S."/>
            <person name="Han J."/>
            <person name="Lapidus A.L."/>
            <person name="Cheng J.F."/>
            <person name="Goodwin L.A."/>
            <person name="Pitluck S."/>
            <person name="Peters L."/>
            <person name="Chertkov O."/>
            <person name="Held B."/>
            <person name="Detter J.C."/>
            <person name="Han C.S."/>
            <person name="Tapia R."/>
            <person name="Land M.L."/>
            <person name="Hauser L.J."/>
            <person name="Kyrpides N.C."/>
            <person name="Ivanova N.N."/>
            <person name="Mikhailova N."/>
            <person name="Pagani I."/>
            <person name="Woyke T."/>
            <person name="Arkin A.P."/>
            <person name="Dehal P."/>
            <person name="Chivian D."/>
            <person name="Criddle C.S."/>
            <person name="Wu W."/>
            <person name="Chakraborty R."/>
            <person name="Hazen T.C."/>
            <person name="Fields M.W."/>
        </authorList>
    </citation>
    <scope>NUCLEOTIDE SEQUENCE [LARGE SCALE GENOMIC DNA]</scope>
    <source>
        <strain evidence="7">FW-101-2B</strain>
    </source>
</reference>
<proteinExistence type="predicted"/>
<dbReference type="HOGENOM" id="CLU_287257_0_0_7"/>
<dbReference type="CDD" id="cd04186">
    <property type="entry name" value="GT_2_like_c"/>
    <property type="match status" value="1"/>
</dbReference>
<dbReference type="Gene3D" id="2.160.10.10">
    <property type="entry name" value="Hexapeptide repeat proteins"/>
    <property type="match status" value="1"/>
</dbReference>
<feature type="domain" description="Glycosyltransferase 2-like" evidence="5">
    <location>
        <begin position="434"/>
        <end position="545"/>
    </location>
</feature>
<dbReference type="SUPFAM" id="SSF51161">
    <property type="entry name" value="Trimeric LpxA-like enzymes"/>
    <property type="match status" value="1"/>
</dbReference>
<name>G7QE47_9BACT</name>
<organism evidence="6 7">
    <name type="scientific">Solidesulfovibrio carbinoliphilus subsp. oakridgensis</name>
    <dbReference type="NCBI Taxonomy" id="694327"/>
    <lineage>
        <taxon>Bacteria</taxon>
        <taxon>Pseudomonadati</taxon>
        <taxon>Thermodesulfobacteriota</taxon>
        <taxon>Desulfovibrionia</taxon>
        <taxon>Desulfovibrionales</taxon>
        <taxon>Desulfovibrionaceae</taxon>
        <taxon>Solidesulfovibrio</taxon>
    </lineage>
</organism>
<dbReference type="OrthoDB" id="9782091at2"/>
<dbReference type="SUPFAM" id="SSF53448">
    <property type="entry name" value="Nucleotide-diphospho-sugar transferases"/>
    <property type="match status" value="1"/>
</dbReference>
<dbReference type="PANTHER" id="PTHR43179:SF7">
    <property type="entry name" value="RHAMNOSYLTRANSFERASE WBBL"/>
    <property type="match status" value="1"/>
</dbReference>
<dbReference type="InterPro" id="IPR001451">
    <property type="entry name" value="Hexapep"/>
</dbReference>
<evidence type="ECO:0000259" key="5">
    <source>
        <dbReference type="Pfam" id="PF00535"/>
    </source>
</evidence>
<dbReference type="CDD" id="cd04647">
    <property type="entry name" value="LbH_MAT_like"/>
    <property type="match status" value="1"/>
</dbReference>
<dbReference type="SUPFAM" id="SSF53756">
    <property type="entry name" value="UDP-Glycosyltransferase/glycogen phosphorylase"/>
    <property type="match status" value="1"/>
</dbReference>
<accession>G7QE47</accession>
<dbReference type="eggNOG" id="COG0438">
    <property type="taxonomic scope" value="Bacteria"/>
</dbReference>
<evidence type="ECO:0000256" key="4">
    <source>
        <dbReference type="SAM" id="Coils"/>
    </source>
</evidence>
<keyword evidence="3" id="KW-0012">Acyltransferase</keyword>
<dbReference type="Pfam" id="PF13692">
    <property type="entry name" value="Glyco_trans_1_4"/>
    <property type="match status" value="1"/>
</dbReference>
<dbReference type="InterPro" id="IPR001173">
    <property type="entry name" value="Glyco_trans_2-like"/>
</dbReference>
<evidence type="ECO:0000313" key="6">
    <source>
        <dbReference type="EMBL" id="EHJ45941.1"/>
    </source>
</evidence>
<keyword evidence="2" id="KW-0677">Repeat</keyword>
<dbReference type="EMBL" id="CM001369">
    <property type="protein sequence ID" value="EHJ45941.1"/>
    <property type="molecule type" value="Genomic_DNA"/>
</dbReference>
<keyword evidence="6" id="KW-0614">Plasmid</keyword>
<dbReference type="AlphaFoldDB" id="G7QE47"/>
<dbReference type="eggNOG" id="COG0110">
    <property type="taxonomic scope" value="Bacteria"/>
</dbReference>
<geneLocation type="plasmid" evidence="6 7">
    <name>pFW10101</name>
</geneLocation>
<dbReference type="Gene3D" id="3.40.50.2000">
    <property type="entry name" value="Glycogen Phosphorylase B"/>
    <property type="match status" value="1"/>
</dbReference>
<evidence type="ECO:0000313" key="7">
    <source>
        <dbReference type="Proteomes" id="UP000004662"/>
    </source>
</evidence>
<dbReference type="Gene3D" id="3.90.550.10">
    <property type="entry name" value="Spore Coat Polysaccharide Biosynthesis Protein SpsA, Chain A"/>
    <property type="match status" value="1"/>
</dbReference>
<evidence type="ECO:0000256" key="3">
    <source>
        <dbReference type="ARBA" id="ARBA00023315"/>
    </source>
</evidence>
<protein>
    <submittedName>
        <fullName evidence="6">Glycosyl transferase family 2</fullName>
    </submittedName>
</protein>
<dbReference type="InterPro" id="IPR029044">
    <property type="entry name" value="Nucleotide-diphossugar_trans"/>
</dbReference>
<dbReference type="eggNOG" id="COG1216">
    <property type="taxonomic scope" value="Bacteria"/>
</dbReference>
<dbReference type="Pfam" id="PF00132">
    <property type="entry name" value="Hexapep"/>
    <property type="match status" value="1"/>
</dbReference>
<dbReference type="RefSeq" id="WP_009182973.1">
    <property type="nucleotide sequence ID" value="NZ_CM001369.1"/>
</dbReference>
<dbReference type="InterPro" id="IPR011004">
    <property type="entry name" value="Trimer_LpxA-like_sf"/>
</dbReference>
<dbReference type="CDD" id="cd03801">
    <property type="entry name" value="GT4_PimA-like"/>
    <property type="match status" value="1"/>
</dbReference>
<keyword evidence="1 6" id="KW-0808">Transferase</keyword>
<gene>
    <name evidence="6" type="ORF">DFW101_3657</name>
</gene>
<evidence type="ECO:0000256" key="1">
    <source>
        <dbReference type="ARBA" id="ARBA00022679"/>
    </source>
</evidence>
<dbReference type="GO" id="GO:0016746">
    <property type="term" value="F:acyltransferase activity"/>
    <property type="evidence" value="ECO:0007669"/>
    <property type="project" value="UniProtKB-KW"/>
</dbReference>
<feature type="coiled-coil region" evidence="4">
    <location>
        <begin position="213"/>
        <end position="261"/>
    </location>
</feature>
<sequence>MKQQGVPDLTTSHPGIDILEPGCRVSPTCTVRRPGDTADAALIRLGRDCTLLDNVRLVVADPRESPASGLTLGDRVIVNVGCYLSGEGGLVIEDEVLLGPHVQILSAGQGLEPAQAGAAPNPSAPAPVAIERGAWIGAGAIILPGCRVGAGAVVGAGSVVASDVPPLAVVAGNPARVMRRRLDTAAGPEGPEAPGLPAGPDPAEEHGVLRLLYDDLKSAHAALRRERDLLQNNYLVLEKGYLDLKDENENLGHRCRDLREEGSQHDARCAAVLEESEALRKHYVRLEEGYKNLLRQYEAVRLAQAGMVQILQSRRHLTRYYLQKMLFGIDAVQASQLRSFAWLLRHRLRPRTRWNTLRDRYRQFGWPGVARLFYEFALRQWKGDQGAAGEAADPAVSLETAKARLREQAEAGFRDFLASDETIRFAPGDRPWLSIVLVLWGQAELTLACLRALAGEAGEGVEIVIVDNASPDATPSLLDRVHGATILRNQDNVGFLLAANQGAMAAAAPLVLFLNNDAVPRPGSLGQARALLAADAGIGAVGGRILLPDGRLQEAGCVVWSDGSCAGYLRGEAAEAPEALFRRDVDFCSGVFLMTRTGLFKELGGFDEAFAPAYYEEVDYCMRLWEHGARVVYDPWIVVDHYEYGSAGSSEAAAKRMATNQKRFQAKHARALADQESAALAGAMLRARMRGTGAARVLYVDDRVPRPDLGGGFPRAQALLAALGEHGLFATVVSLAEPMTTPARRPDDGLPPGFEVMPGLTPDKLVELLEARQGYYDLFFVSRPSNMERLAFLFTEQAGLLGDMAVLYDAEAVWAFRDIHRAAVFGHPMPERQIAQALRQELDLARPAACVLAVSETEREVFRQGGYGDVRVLSHAVAACPTRTPFAERADILFVGALFTPGSPNVDSMVWFVEKVMPLLRRANLGARLIVAGRNDALPRSFAARPDVVLLGRVDDLSAWYGKCRIFVAPTRFSAGIPLKIVEAAGYGLPVVATSLLARQLGWNDGVELLVGDDPETFARQCLRLYREPDLWATVQAGALARIDREYSRDCFHDAVAALLADYPAGRRRPEGA</sequence>
<dbReference type="InterPro" id="IPR018357">
    <property type="entry name" value="Hexapep_transf_CS"/>
</dbReference>
<keyword evidence="4" id="KW-0175">Coiled coil</keyword>
<keyword evidence="7" id="KW-1185">Reference proteome</keyword>